<keyword evidence="1" id="KW-1133">Transmembrane helix</keyword>
<protein>
    <submittedName>
        <fullName evidence="2">Uncharacterized protein</fullName>
    </submittedName>
</protein>
<reference evidence="2" key="2">
    <citation type="submission" date="2023-05" db="EMBL/GenBank/DDBJ databases">
        <authorList>
            <consortium name="Lawrence Berkeley National Laboratory"/>
            <person name="Steindorff A."/>
            <person name="Hensen N."/>
            <person name="Bonometti L."/>
            <person name="Westerberg I."/>
            <person name="Brannstrom I.O."/>
            <person name="Guillou S."/>
            <person name="Cros-Aarteil S."/>
            <person name="Calhoun S."/>
            <person name="Haridas S."/>
            <person name="Kuo A."/>
            <person name="Mondo S."/>
            <person name="Pangilinan J."/>
            <person name="Riley R."/>
            <person name="Labutti K."/>
            <person name="Andreopoulos B."/>
            <person name="Lipzen A."/>
            <person name="Chen C."/>
            <person name="Yanf M."/>
            <person name="Daum C."/>
            <person name="Ng V."/>
            <person name="Clum A."/>
            <person name="Ohm R."/>
            <person name="Martin F."/>
            <person name="Silar P."/>
            <person name="Natvig D."/>
            <person name="Lalanne C."/>
            <person name="Gautier V."/>
            <person name="Ament-Velasquez S.L."/>
            <person name="Kruys A."/>
            <person name="Hutchinson M.I."/>
            <person name="Powell A.J."/>
            <person name="Barry K."/>
            <person name="Miller A.N."/>
            <person name="Grigoriev I.V."/>
            <person name="Debuchy R."/>
            <person name="Gladieux P."/>
            <person name="Thoren M.H."/>
            <person name="Johannesson H."/>
        </authorList>
    </citation>
    <scope>NUCLEOTIDE SEQUENCE</scope>
    <source>
        <strain evidence="2">PSN243</strain>
    </source>
</reference>
<proteinExistence type="predicted"/>
<reference evidence="2" key="1">
    <citation type="journal article" date="2023" name="Mol. Phylogenet. Evol.">
        <title>Genome-scale phylogeny and comparative genomics of the fungal order Sordariales.</title>
        <authorList>
            <person name="Hensen N."/>
            <person name="Bonometti L."/>
            <person name="Westerberg I."/>
            <person name="Brannstrom I.O."/>
            <person name="Guillou S."/>
            <person name="Cros-Aarteil S."/>
            <person name="Calhoun S."/>
            <person name="Haridas S."/>
            <person name="Kuo A."/>
            <person name="Mondo S."/>
            <person name="Pangilinan J."/>
            <person name="Riley R."/>
            <person name="LaButti K."/>
            <person name="Andreopoulos B."/>
            <person name="Lipzen A."/>
            <person name="Chen C."/>
            <person name="Yan M."/>
            <person name="Daum C."/>
            <person name="Ng V."/>
            <person name="Clum A."/>
            <person name="Steindorff A."/>
            <person name="Ohm R.A."/>
            <person name="Martin F."/>
            <person name="Silar P."/>
            <person name="Natvig D.O."/>
            <person name="Lalanne C."/>
            <person name="Gautier V."/>
            <person name="Ament-Velasquez S.L."/>
            <person name="Kruys A."/>
            <person name="Hutchinson M.I."/>
            <person name="Powell A.J."/>
            <person name="Barry K."/>
            <person name="Miller A.N."/>
            <person name="Grigoriev I.V."/>
            <person name="Debuchy R."/>
            <person name="Gladieux P."/>
            <person name="Hiltunen Thoren M."/>
            <person name="Johannesson H."/>
        </authorList>
    </citation>
    <scope>NUCLEOTIDE SEQUENCE</scope>
    <source>
        <strain evidence="2">PSN243</strain>
    </source>
</reference>
<evidence type="ECO:0000256" key="1">
    <source>
        <dbReference type="SAM" id="Phobius"/>
    </source>
</evidence>
<accession>A0AAV9GUG3</accession>
<dbReference type="AlphaFoldDB" id="A0AAV9GUG3"/>
<dbReference type="EMBL" id="MU865928">
    <property type="protein sequence ID" value="KAK4451380.1"/>
    <property type="molecule type" value="Genomic_DNA"/>
</dbReference>
<name>A0AAV9GUG3_9PEZI</name>
<keyword evidence="1" id="KW-0472">Membrane</keyword>
<feature type="transmembrane region" description="Helical" evidence="1">
    <location>
        <begin position="411"/>
        <end position="433"/>
    </location>
</feature>
<sequence length="516" mass="57405">MVSLVLWIALPTSWELGNVRSILALIINFLCVVGIWVVAWSTWKVGALKLSRPHKSSTKLLSLYFPTGLGDVVDIIPLLRPNIRLGLLAQLIVPGSIIAILSAVAVVSAPIARYSTRMGEQIQQQMVPGTLASTDHSGTGGALVKWNATIDRLNSAGFPLEQLVDFLPDNRIDWKYSESEWNNSWSASCKWTERTAIELYMTGNTSNTGHLFDEIQGLCPIFPAEILQDGYTEWYNDAGPYWGDKLPDVLLFVVIQTDPDKAWNETAEEQSNHLPFHFTIAAVHMHNAPANRSSVNGVGWGTGAIEQSSYTMANCDLERVASRTPDKPDKDAEHHVANPWTWDFKSTVFAYRTFYEATLTEQAFREEAVYHPSGQDLFRFYQAYLATKDIQNYEDAERVISVAVPTVELSIPLLVVFLLYLVLVGLAALWFVIVKTLPPGASVPRTKIECMAQGMRESSAREVDATFLGAGWGKIGAELREAEVVTLRDPAQGFYNTIQLGSQIRQQRSLDYSMKG</sequence>
<organism evidence="2 3">
    <name type="scientific">Podospora aff. communis PSN243</name>
    <dbReference type="NCBI Taxonomy" id="3040156"/>
    <lineage>
        <taxon>Eukaryota</taxon>
        <taxon>Fungi</taxon>
        <taxon>Dikarya</taxon>
        <taxon>Ascomycota</taxon>
        <taxon>Pezizomycotina</taxon>
        <taxon>Sordariomycetes</taxon>
        <taxon>Sordariomycetidae</taxon>
        <taxon>Sordariales</taxon>
        <taxon>Podosporaceae</taxon>
        <taxon>Podospora</taxon>
    </lineage>
</organism>
<evidence type="ECO:0000313" key="3">
    <source>
        <dbReference type="Proteomes" id="UP001321760"/>
    </source>
</evidence>
<keyword evidence="3" id="KW-1185">Reference proteome</keyword>
<keyword evidence="1" id="KW-0812">Transmembrane</keyword>
<comment type="caution">
    <text evidence="2">The sequence shown here is derived from an EMBL/GenBank/DDBJ whole genome shotgun (WGS) entry which is preliminary data.</text>
</comment>
<evidence type="ECO:0000313" key="2">
    <source>
        <dbReference type="EMBL" id="KAK4451380.1"/>
    </source>
</evidence>
<gene>
    <name evidence="2" type="ORF">QBC34DRAFT_54504</name>
</gene>
<feature type="transmembrane region" description="Helical" evidence="1">
    <location>
        <begin position="91"/>
        <end position="112"/>
    </location>
</feature>
<dbReference type="Proteomes" id="UP001321760">
    <property type="component" value="Unassembled WGS sequence"/>
</dbReference>
<feature type="transmembrane region" description="Helical" evidence="1">
    <location>
        <begin position="20"/>
        <end position="39"/>
    </location>
</feature>